<keyword evidence="6" id="KW-0902">Two-component regulatory system</keyword>
<dbReference type="Gene3D" id="1.10.287.130">
    <property type="match status" value="1"/>
</dbReference>
<dbReference type="Pfam" id="PF02518">
    <property type="entry name" value="HATPase_c"/>
    <property type="match status" value="1"/>
</dbReference>
<keyword evidence="5" id="KW-0418">Kinase</keyword>
<dbReference type="PROSITE" id="PS50109">
    <property type="entry name" value="HIS_KIN"/>
    <property type="match status" value="1"/>
</dbReference>
<keyword evidence="4" id="KW-0808">Transferase</keyword>
<protein>
    <recommendedName>
        <fullName evidence="2">histidine kinase</fullName>
        <ecNumber evidence="2">2.7.13.3</ecNumber>
    </recommendedName>
</protein>
<dbReference type="Gene3D" id="3.30.565.10">
    <property type="entry name" value="Histidine kinase-like ATPase, C-terminal domain"/>
    <property type="match status" value="1"/>
</dbReference>
<dbReference type="InterPro" id="IPR007890">
    <property type="entry name" value="CHASE2"/>
</dbReference>
<dbReference type="EC" id="2.7.13.3" evidence="2"/>
<accession>A0ABV0KNJ0</accession>
<evidence type="ECO:0000256" key="3">
    <source>
        <dbReference type="ARBA" id="ARBA00022553"/>
    </source>
</evidence>
<dbReference type="RefSeq" id="WP_190446868.1">
    <property type="nucleotide sequence ID" value="NZ_JAMPLM010000021.1"/>
</dbReference>
<evidence type="ECO:0000313" key="9">
    <source>
        <dbReference type="EMBL" id="MEP1060707.1"/>
    </source>
</evidence>
<evidence type="ECO:0000256" key="4">
    <source>
        <dbReference type="ARBA" id="ARBA00022679"/>
    </source>
</evidence>
<proteinExistence type="predicted"/>
<dbReference type="Pfam" id="PF00512">
    <property type="entry name" value="HisKA"/>
    <property type="match status" value="1"/>
</dbReference>
<dbReference type="SMART" id="SM00388">
    <property type="entry name" value="HisKA"/>
    <property type="match status" value="1"/>
</dbReference>
<dbReference type="PANTHER" id="PTHR43711">
    <property type="entry name" value="TWO-COMPONENT HISTIDINE KINASE"/>
    <property type="match status" value="1"/>
</dbReference>
<feature type="domain" description="Histidine kinase" evidence="8">
    <location>
        <begin position="538"/>
        <end position="785"/>
    </location>
</feature>
<keyword evidence="7" id="KW-1133">Transmembrane helix</keyword>
<organism evidence="9 10">
    <name type="scientific">Stenomitos frigidus AS-A4</name>
    <dbReference type="NCBI Taxonomy" id="2933935"/>
    <lineage>
        <taxon>Bacteria</taxon>
        <taxon>Bacillati</taxon>
        <taxon>Cyanobacteriota</taxon>
        <taxon>Cyanophyceae</taxon>
        <taxon>Leptolyngbyales</taxon>
        <taxon>Leptolyngbyaceae</taxon>
        <taxon>Stenomitos</taxon>
    </lineage>
</organism>
<keyword evidence="3" id="KW-0597">Phosphoprotein</keyword>
<dbReference type="EMBL" id="JAMPLM010000021">
    <property type="protein sequence ID" value="MEP1060707.1"/>
    <property type="molecule type" value="Genomic_DNA"/>
</dbReference>
<dbReference type="InterPro" id="IPR005467">
    <property type="entry name" value="His_kinase_dom"/>
</dbReference>
<dbReference type="InterPro" id="IPR003594">
    <property type="entry name" value="HATPase_dom"/>
</dbReference>
<reference evidence="9 10" key="1">
    <citation type="submission" date="2022-04" db="EMBL/GenBank/DDBJ databases">
        <title>Positive selection, recombination, and allopatry shape intraspecific diversity of widespread and dominant cyanobacteria.</title>
        <authorList>
            <person name="Wei J."/>
            <person name="Shu W."/>
            <person name="Hu C."/>
        </authorList>
    </citation>
    <scope>NUCLEOTIDE SEQUENCE [LARGE SCALE GENOMIC DNA]</scope>
    <source>
        <strain evidence="9 10">AS-A4</strain>
    </source>
</reference>
<dbReference type="SMART" id="SM00387">
    <property type="entry name" value="HATPase_c"/>
    <property type="match status" value="1"/>
</dbReference>
<evidence type="ECO:0000313" key="10">
    <source>
        <dbReference type="Proteomes" id="UP001476950"/>
    </source>
</evidence>
<name>A0ABV0KNJ0_9CYAN</name>
<dbReference type="SUPFAM" id="SSF55785">
    <property type="entry name" value="PYP-like sensor domain (PAS domain)"/>
    <property type="match status" value="1"/>
</dbReference>
<dbReference type="InterPro" id="IPR004358">
    <property type="entry name" value="Sig_transdc_His_kin-like_C"/>
</dbReference>
<dbReference type="InterPro" id="IPR036097">
    <property type="entry name" value="HisK_dim/P_sf"/>
</dbReference>
<evidence type="ECO:0000256" key="6">
    <source>
        <dbReference type="ARBA" id="ARBA00023012"/>
    </source>
</evidence>
<feature type="transmembrane region" description="Helical" evidence="7">
    <location>
        <begin position="276"/>
        <end position="293"/>
    </location>
</feature>
<dbReference type="Gene3D" id="3.30.450.20">
    <property type="entry name" value="PAS domain"/>
    <property type="match status" value="1"/>
</dbReference>
<sequence length="788" mass="86875">MTWQPGKLGWRLLPGTATALVVGLLFKLSAWYPLEQLSYQALFRLRGPTAWDKRVVVVVIDDASLKALGRFPWSRQRYAQLLKVLTKADASVVAFDMLWSEPSAEDTQLASAMEQHGRVVVAQARDDTGVPLVPTPLLQEAAIAVGHILKHKNLGNLTQQVDLQIPEQAALGIAAVQSYGLVQAPVNLPDLKQPFWINWPGPVEEATSYSFVEVLKGQIPPQAFKDKIVLVGLTAIGFDPLNTPFNSNPATGGVYEHAAVVHNLLRQNPLHRVPDYWLVPILLFGGPGLSFFLSHWRFRLRFGSWLCLSVTWVGLSVLLLWVGYWLPVALPLALFTGTLGTTLLCEQLRMSALLQRQVKHLWQTYTPEVVLDNVRSLQPTLANYLQQPVLVQQASQLAALAEQLGRSQSAQAAIARSLSSGLLAADLDGLVWFCNPVAATLLQIQVGDRLDDHLVPQWLSKAQWQADLQSLKAQQPMSVHELHRGEHWLELKLEPLFYQPLTGETAGQMQPLDGLLLILNDITERRLIEQMKSELVALVSHELRTPLTSIQGALKLLQTGKLGTLPANGQRMLDIAAKNTNRLMRLTNDLLDLERIESGTVSLSQQCCQIAALLEQAAAVMQTLADEQSVVLAVHSVSANVWVDSDRLLQVLINLLSNAIKFSHPGGSIWLNAEFRTEALEHGRTIELKSQGAERSPHLSEVGQHPAPYLLIRVTDEGRGIPADKLEAVFERFQQVEAADAQQKGGTGLGLAICRTIVQQHGGHIWVESESGQGCTFCLTLPSHINHC</sequence>
<dbReference type="PANTHER" id="PTHR43711:SF1">
    <property type="entry name" value="HISTIDINE KINASE 1"/>
    <property type="match status" value="1"/>
</dbReference>
<dbReference type="InterPro" id="IPR035965">
    <property type="entry name" value="PAS-like_dom_sf"/>
</dbReference>
<feature type="transmembrane region" description="Helical" evidence="7">
    <location>
        <begin position="305"/>
        <end position="322"/>
    </location>
</feature>
<dbReference type="PRINTS" id="PR00344">
    <property type="entry name" value="BCTRLSENSOR"/>
</dbReference>
<dbReference type="SUPFAM" id="SSF47384">
    <property type="entry name" value="Homodimeric domain of signal transducing histidine kinase"/>
    <property type="match status" value="1"/>
</dbReference>
<evidence type="ECO:0000256" key="5">
    <source>
        <dbReference type="ARBA" id="ARBA00022777"/>
    </source>
</evidence>
<keyword evidence="7" id="KW-0472">Membrane</keyword>
<dbReference type="InterPro" id="IPR036890">
    <property type="entry name" value="HATPase_C_sf"/>
</dbReference>
<dbReference type="SMART" id="SM01080">
    <property type="entry name" value="CHASE2"/>
    <property type="match status" value="1"/>
</dbReference>
<comment type="caution">
    <text evidence="9">The sequence shown here is derived from an EMBL/GenBank/DDBJ whole genome shotgun (WGS) entry which is preliminary data.</text>
</comment>
<keyword evidence="10" id="KW-1185">Reference proteome</keyword>
<comment type="catalytic activity">
    <reaction evidence="1">
        <text>ATP + protein L-histidine = ADP + protein N-phospho-L-histidine.</text>
        <dbReference type="EC" id="2.7.13.3"/>
    </reaction>
</comment>
<dbReference type="SUPFAM" id="SSF55874">
    <property type="entry name" value="ATPase domain of HSP90 chaperone/DNA topoisomerase II/histidine kinase"/>
    <property type="match status" value="1"/>
</dbReference>
<dbReference type="Proteomes" id="UP001476950">
    <property type="component" value="Unassembled WGS sequence"/>
</dbReference>
<dbReference type="InterPro" id="IPR003661">
    <property type="entry name" value="HisK_dim/P_dom"/>
</dbReference>
<dbReference type="PIRSF" id="PIRSF037347">
    <property type="entry name" value="STHK_CHASE2_PAS_prd"/>
    <property type="match status" value="1"/>
</dbReference>
<dbReference type="InterPro" id="IPR050736">
    <property type="entry name" value="Sensor_HK_Regulatory"/>
</dbReference>
<keyword evidence="7" id="KW-0812">Transmembrane</keyword>
<evidence type="ECO:0000259" key="8">
    <source>
        <dbReference type="PROSITE" id="PS50109"/>
    </source>
</evidence>
<dbReference type="InterPro" id="IPR017181">
    <property type="entry name" value="Sig_transdc_His_kin_CHASE2"/>
</dbReference>
<feature type="transmembrane region" description="Helical" evidence="7">
    <location>
        <begin position="12"/>
        <end position="34"/>
    </location>
</feature>
<dbReference type="Pfam" id="PF05226">
    <property type="entry name" value="CHASE2"/>
    <property type="match status" value="1"/>
</dbReference>
<evidence type="ECO:0000256" key="7">
    <source>
        <dbReference type="SAM" id="Phobius"/>
    </source>
</evidence>
<evidence type="ECO:0000256" key="2">
    <source>
        <dbReference type="ARBA" id="ARBA00012438"/>
    </source>
</evidence>
<dbReference type="CDD" id="cd00082">
    <property type="entry name" value="HisKA"/>
    <property type="match status" value="1"/>
</dbReference>
<gene>
    <name evidence="9" type="ORF">NDI38_19935</name>
</gene>
<evidence type="ECO:0000256" key="1">
    <source>
        <dbReference type="ARBA" id="ARBA00000085"/>
    </source>
</evidence>